<dbReference type="InterPro" id="IPR036378">
    <property type="entry name" value="FAS1_dom_sf"/>
</dbReference>
<organism evidence="5 6">
    <name type="scientific">Pedobacter cryophilus</name>
    <dbReference type="NCBI Taxonomy" id="2571271"/>
    <lineage>
        <taxon>Bacteria</taxon>
        <taxon>Pseudomonadati</taxon>
        <taxon>Bacteroidota</taxon>
        <taxon>Sphingobacteriia</taxon>
        <taxon>Sphingobacteriales</taxon>
        <taxon>Sphingobacteriaceae</taxon>
        <taxon>Pedobacter</taxon>
    </lineage>
</organism>
<reference evidence="5 6" key="1">
    <citation type="submission" date="2019-04" db="EMBL/GenBank/DDBJ databases">
        <title>Pedobacter sp. AR-3-17 sp. nov., isolated from Arctic soil.</title>
        <authorList>
            <person name="Dahal R.H."/>
            <person name="Kim D.-U."/>
        </authorList>
    </citation>
    <scope>NUCLEOTIDE SEQUENCE [LARGE SCALE GENOMIC DNA]</scope>
    <source>
        <strain evidence="5 6">AR-3-17</strain>
    </source>
</reference>
<dbReference type="AlphaFoldDB" id="A0A4U1C259"/>
<evidence type="ECO:0000256" key="1">
    <source>
        <dbReference type="ARBA" id="ARBA00004613"/>
    </source>
</evidence>
<accession>A0A4U1C259</accession>
<name>A0A4U1C259_9SPHI</name>
<dbReference type="PROSITE" id="PS50213">
    <property type="entry name" value="FAS1"/>
    <property type="match status" value="1"/>
</dbReference>
<comment type="caution">
    <text evidence="5">The sequence shown here is derived from an EMBL/GenBank/DDBJ whole genome shotgun (WGS) entry which is preliminary data.</text>
</comment>
<dbReference type="SUPFAM" id="SSF82153">
    <property type="entry name" value="FAS1 domain"/>
    <property type="match status" value="1"/>
</dbReference>
<dbReference type="Pfam" id="PF24517">
    <property type="entry name" value="CBM96"/>
    <property type="match status" value="1"/>
</dbReference>
<comment type="subcellular location">
    <subcellularLocation>
        <location evidence="1">Secreted</location>
    </subcellularLocation>
</comment>
<dbReference type="NCBIfam" id="NF033679">
    <property type="entry name" value="DNRLRE_dom"/>
    <property type="match status" value="1"/>
</dbReference>
<evidence type="ECO:0000256" key="3">
    <source>
        <dbReference type="ARBA" id="ARBA00022729"/>
    </source>
</evidence>
<evidence type="ECO:0000313" key="5">
    <source>
        <dbReference type="EMBL" id="TKB99195.1"/>
    </source>
</evidence>
<keyword evidence="2" id="KW-0964">Secreted</keyword>
<dbReference type="InterPro" id="IPR055372">
    <property type="entry name" value="CBM96"/>
</dbReference>
<keyword evidence="3" id="KW-0732">Signal</keyword>
<dbReference type="Proteomes" id="UP000308181">
    <property type="component" value="Unassembled WGS sequence"/>
</dbReference>
<sequence length="497" mass="54663">MYMKLVYRSIIVAAFLLLNMSCGKLELLKNAQLEAVNAGKDLKNMTISDFLSVDHSNDLTKLSLYAEAIKHAGLMEFFDQPGDYTLLFLSDQAVTIMVNSLGYKTISDIPPVVLKNILSDNIFKGRLHSFDLALNETKKFETINGSFIYFTRSNTSSDEYVLTANKSSDLSSPSAIIRTQNLEFSNGIAHVTDQFTFYKLIDAVPDAPSGTVGEKTDTSYVSKDLFIQNGTANRDKNFNNTTSIDMKNSNGKDVSVDRMGLFQFPLQVPSFGNKIGLAKLNFYVYFTGIASTLSVYKGSDVDFNEALVTFTTAPTYDRVSIGNTSLKASFSGWVSVDVTSTVNQLYGNSKSFINVLMNHNTDNFVKIYPREFSSGKYKSYLTITSPPKSILTIINLNTVNANGVTGITVLNGNQLKMGGTDDKNITYNITKIPSNGFLVKYGIPLSLNSSFSQTDLDKGAIKYLYAGTGTADELELEAKDQNGGYYAGSLKLNFNIQ</sequence>
<evidence type="ECO:0000313" key="6">
    <source>
        <dbReference type="Proteomes" id="UP000308181"/>
    </source>
</evidence>
<dbReference type="GO" id="GO:0005576">
    <property type="term" value="C:extracellular region"/>
    <property type="evidence" value="ECO:0007669"/>
    <property type="project" value="UniProtKB-SubCell"/>
</dbReference>
<keyword evidence="6" id="KW-1185">Reference proteome</keyword>
<protein>
    <submittedName>
        <fullName evidence="5">DNRLRE domain-containing protein</fullName>
    </submittedName>
</protein>
<feature type="domain" description="FAS1" evidence="4">
    <location>
        <begin position="49"/>
        <end position="196"/>
    </location>
</feature>
<proteinExistence type="predicted"/>
<gene>
    <name evidence="5" type="ORF">FA046_08810</name>
</gene>
<evidence type="ECO:0000256" key="2">
    <source>
        <dbReference type="ARBA" id="ARBA00022525"/>
    </source>
</evidence>
<dbReference type="Pfam" id="PF16184">
    <property type="entry name" value="Cadherin_3"/>
    <property type="match status" value="1"/>
</dbReference>
<evidence type="ECO:0000259" key="4">
    <source>
        <dbReference type="PROSITE" id="PS50213"/>
    </source>
</evidence>
<dbReference type="OrthoDB" id="752937at2"/>
<dbReference type="EMBL" id="SWBP01000002">
    <property type="protein sequence ID" value="TKB99195.1"/>
    <property type="molecule type" value="Genomic_DNA"/>
</dbReference>
<dbReference type="Pfam" id="PF02469">
    <property type="entry name" value="Fasciclin"/>
    <property type="match status" value="1"/>
</dbReference>
<dbReference type="Gene3D" id="2.30.180.10">
    <property type="entry name" value="FAS1 domain"/>
    <property type="match status" value="1"/>
</dbReference>
<dbReference type="InterPro" id="IPR000782">
    <property type="entry name" value="FAS1_domain"/>
</dbReference>